<name>A0A1H0LMX4_9CLOT</name>
<dbReference type="OrthoDB" id="1750595at2"/>
<dbReference type="RefSeq" id="WP_089964858.1">
    <property type="nucleotide sequence ID" value="NZ_CP071376.1"/>
</dbReference>
<dbReference type="EMBL" id="FNJM01000001">
    <property type="protein sequence ID" value="SDO69475.1"/>
    <property type="molecule type" value="Genomic_DNA"/>
</dbReference>
<protein>
    <submittedName>
        <fullName evidence="1">Uncharacterized conserved protein YutE, UPF0331/DUF86 family</fullName>
    </submittedName>
</protein>
<dbReference type="Proteomes" id="UP000198597">
    <property type="component" value="Unassembled WGS sequence"/>
</dbReference>
<gene>
    <name evidence="1" type="ORF">SAMN04488529_101138</name>
</gene>
<accession>A0A1H0LMX4</accession>
<dbReference type="InterPro" id="IPR037038">
    <property type="entry name" value="HepT-like_sf"/>
</dbReference>
<dbReference type="AlphaFoldDB" id="A0A1H0LMX4"/>
<sequence length="110" mass="13118">MDLSFRSLFNSFQSLVEDYISIVLKTVSVDVRKVYFRQSLDICVDNNFLSKEFIEKFKPSIKLRNDIAHGYDIPTTDALIDFYKENREVYNKFIIDINEFKNNLDQQELF</sequence>
<dbReference type="GeneID" id="65310239"/>
<reference evidence="1 2" key="1">
    <citation type="submission" date="2016-10" db="EMBL/GenBank/DDBJ databases">
        <authorList>
            <person name="de Groot N.N."/>
        </authorList>
    </citation>
    <scope>NUCLEOTIDE SEQUENCE [LARGE SCALE GENOMIC DNA]</scope>
    <source>
        <strain evidence="1 2">DSM 12272</strain>
    </source>
</reference>
<evidence type="ECO:0000313" key="2">
    <source>
        <dbReference type="Proteomes" id="UP000198597"/>
    </source>
</evidence>
<keyword evidence="2" id="KW-1185">Reference proteome</keyword>
<dbReference type="STRING" id="94869.SAMN04488529_101138"/>
<organism evidence="1 2">
    <name type="scientific">Clostridium gasigenes</name>
    <dbReference type="NCBI Taxonomy" id="94869"/>
    <lineage>
        <taxon>Bacteria</taxon>
        <taxon>Bacillati</taxon>
        <taxon>Bacillota</taxon>
        <taxon>Clostridia</taxon>
        <taxon>Eubacteriales</taxon>
        <taxon>Clostridiaceae</taxon>
        <taxon>Clostridium</taxon>
    </lineage>
</organism>
<dbReference type="Gene3D" id="1.20.120.580">
    <property type="entry name" value="bsu32300-like"/>
    <property type="match status" value="1"/>
</dbReference>
<evidence type="ECO:0000313" key="1">
    <source>
        <dbReference type="EMBL" id="SDO69475.1"/>
    </source>
</evidence>
<proteinExistence type="predicted"/>